<dbReference type="InterPro" id="IPR011335">
    <property type="entry name" value="Restrct_endonuc-II-like"/>
</dbReference>
<dbReference type="Pfam" id="PF05685">
    <property type="entry name" value="Uma2"/>
    <property type="match status" value="1"/>
</dbReference>
<dbReference type="InterPro" id="IPR012296">
    <property type="entry name" value="Nuclease_put_TT1808"/>
</dbReference>
<gene>
    <name evidence="2" type="ORF">dnm_083890</name>
</gene>
<accession>A0A975BV38</accession>
<evidence type="ECO:0000259" key="1">
    <source>
        <dbReference type="Pfam" id="PF05685"/>
    </source>
</evidence>
<reference evidence="2" key="1">
    <citation type="journal article" date="2021" name="Microb. Physiol.">
        <title>Proteogenomic Insights into the Physiology of Marine, Sulfate-Reducing, Filamentous Desulfonema limicola and Desulfonema magnum.</title>
        <authorList>
            <person name="Schnaars V."/>
            <person name="Wohlbrand L."/>
            <person name="Scheve S."/>
            <person name="Hinrichs C."/>
            <person name="Reinhardt R."/>
            <person name="Rabus R."/>
        </authorList>
    </citation>
    <scope>NUCLEOTIDE SEQUENCE</scope>
    <source>
        <strain evidence="2">4be13</strain>
    </source>
</reference>
<dbReference type="Gene3D" id="3.90.1570.10">
    <property type="entry name" value="tt1808, chain A"/>
    <property type="match status" value="1"/>
</dbReference>
<organism evidence="2 3">
    <name type="scientific">Desulfonema magnum</name>
    <dbReference type="NCBI Taxonomy" id="45655"/>
    <lineage>
        <taxon>Bacteria</taxon>
        <taxon>Pseudomonadati</taxon>
        <taxon>Thermodesulfobacteriota</taxon>
        <taxon>Desulfobacteria</taxon>
        <taxon>Desulfobacterales</taxon>
        <taxon>Desulfococcaceae</taxon>
        <taxon>Desulfonema</taxon>
    </lineage>
</organism>
<evidence type="ECO:0000313" key="2">
    <source>
        <dbReference type="EMBL" id="QTA92311.1"/>
    </source>
</evidence>
<keyword evidence="3" id="KW-1185">Reference proteome</keyword>
<dbReference type="KEGG" id="dmm:dnm_083890"/>
<dbReference type="Proteomes" id="UP000663722">
    <property type="component" value="Chromosome"/>
</dbReference>
<dbReference type="SUPFAM" id="SSF52980">
    <property type="entry name" value="Restriction endonuclease-like"/>
    <property type="match status" value="1"/>
</dbReference>
<dbReference type="AlphaFoldDB" id="A0A975BV38"/>
<name>A0A975BV38_9BACT</name>
<dbReference type="PANTHER" id="PTHR34107">
    <property type="entry name" value="SLL0198 PROTEIN-RELATED"/>
    <property type="match status" value="1"/>
</dbReference>
<evidence type="ECO:0000313" key="3">
    <source>
        <dbReference type="Proteomes" id="UP000663722"/>
    </source>
</evidence>
<feature type="domain" description="Putative restriction endonuclease" evidence="1">
    <location>
        <begin position="26"/>
        <end position="196"/>
    </location>
</feature>
<dbReference type="PANTHER" id="PTHR34107:SF7">
    <property type="entry name" value="SLR2092 PROTEIN"/>
    <property type="match status" value="1"/>
</dbReference>
<dbReference type="EMBL" id="CP061800">
    <property type="protein sequence ID" value="QTA92311.1"/>
    <property type="molecule type" value="Genomic_DNA"/>
</dbReference>
<proteinExistence type="predicted"/>
<sequence>MYKDHFTDSTRQMRLRFYPAITLTDDQFYDFCQINRELRIEKTDKGDMLIMSPTGGETSRRNSELIIELGNWAKKDKTGVVFDSSGGFVLPNGATRSPDAAWVTRSRLAGLTRKQKEKFIPLCPDFVIELRSSSDSLSILQEKMQEYMDNGAKLGWLIDPVQKKIFIYRPDRDPECLENPKEISGESVLPKFILALDEIWEPKF</sequence>
<dbReference type="CDD" id="cd06260">
    <property type="entry name" value="DUF820-like"/>
    <property type="match status" value="1"/>
</dbReference>
<dbReference type="InterPro" id="IPR008538">
    <property type="entry name" value="Uma2"/>
</dbReference>
<protein>
    <submittedName>
        <fullName evidence="2">DUF820</fullName>
    </submittedName>
</protein>
<dbReference type="RefSeq" id="WP_207679727.1">
    <property type="nucleotide sequence ID" value="NZ_CP061800.1"/>
</dbReference>